<feature type="region of interest" description="Disordered" evidence="6">
    <location>
        <begin position="433"/>
        <end position="470"/>
    </location>
</feature>
<dbReference type="GO" id="GO:0020037">
    <property type="term" value="F:heme binding"/>
    <property type="evidence" value="ECO:0007669"/>
    <property type="project" value="InterPro"/>
</dbReference>
<organism evidence="7 8">
    <name type="scientific">Hydnum rufescens UP504</name>
    <dbReference type="NCBI Taxonomy" id="1448309"/>
    <lineage>
        <taxon>Eukaryota</taxon>
        <taxon>Fungi</taxon>
        <taxon>Dikarya</taxon>
        <taxon>Basidiomycota</taxon>
        <taxon>Agaricomycotina</taxon>
        <taxon>Agaricomycetes</taxon>
        <taxon>Cantharellales</taxon>
        <taxon>Hydnaceae</taxon>
        <taxon>Hydnum</taxon>
    </lineage>
</organism>
<evidence type="ECO:0000256" key="2">
    <source>
        <dbReference type="ARBA" id="ARBA00022964"/>
    </source>
</evidence>
<dbReference type="InterPro" id="IPR010255">
    <property type="entry name" value="Haem_peroxidase_sf"/>
</dbReference>
<keyword evidence="3" id="KW-0560">Oxidoreductase</keyword>
<feature type="region of interest" description="Disordered" evidence="6">
    <location>
        <begin position="134"/>
        <end position="162"/>
    </location>
</feature>
<dbReference type="EMBL" id="MU129107">
    <property type="protein sequence ID" value="KAF9506549.1"/>
    <property type="molecule type" value="Genomic_DNA"/>
</dbReference>
<name>A0A9P6AJK6_9AGAM</name>
<dbReference type="AlphaFoldDB" id="A0A9P6AJK6"/>
<dbReference type="InterPro" id="IPR019791">
    <property type="entry name" value="Haem_peroxidase_animal"/>
</dbReference>
<dbReference type="PROSITE" id="PS50292">
    <property type="entry name" value="PEROXIDASE_3"/>
    <property type="match status" value="1"/>
</dbReference>
<dbReference type="Proteomes" id="UP000886523">
    <property type="component" value="Unassembled WGS sequence"/>
</dbReference>
<dbReference type="OrthoDB" id="823504at2759"/>
<dbReference type="InterPro" id="IPR037120">
    <property type="entry name" value="Haem_peroxidase_sf_animal"/>
</dbReference>
<dbReference type="PANTHER" id="PTHR11903:SF37">
    <property type="entry name" value="PSI-PRODUCING OXYGENASE A"/>
    <property type="match status" value="1"/>
</dbReference>
<feature type="binding site" description="axial binding residue" evidence="5">
    <location>
        <position position="391"/>
    </location>
    <ligand>
        <name>heme b</name>
        <dbReference type="ChEBI" id="CHEBI:60344"/>
    </ligand>
    <ligandPart>
        <name>Fe</name>
        <dbReference type="ChEBI" id="CHEBI:18248"/>
    </ligandPart>
</feature>
<dbReference type="GO" id="GO:0046872">
    <property type="term" value="F:metal ion binding"/>
    <property type="evidence" value="ECO:0007669"/>
    <property type="project" value="UniProtKB-KW"/>
</dbReference>
<gene>
    <name evidence="7" type="ORF">BS47DRAFT_1426050</name>
</gene>
<dbReference type="GO" id="GO:0004601">
    <property type="term" value="F:peroxidase activity"/>
    <property type="evidence" value="ECO:0007669"/>
    <property type="project" value="InterPro"/>
</dbReference>
<evidence type="ECO:0000256" key="3">
    <source>
        <dbReference type="ARBA" id="ARBA00023002"/>
    </source>
</evidence>
<keyword evidence="8" id="KW-1185">Reference proteome</keyword>
<reference evidence="7" key="1">
    <citation type="journal article" date="2020" name="Nat. Commun.">
        <title>Large-scale genome sequencing of mycorrhizal fungi provides insights into the early evolution of symbiotic traits.</title>
        <authorList>
            <person name="Miyauchi S."/>
            <person name="Kiss E."/>
            <person name="Kuo A."/>
            <person name="Drula E."/>
            <person name="Kohler A."/>
            <person name="Sanchez-Garcia M."/>
            <person name="Morin E."/>
            <person name="Andreopoulos B."/>
            <person name="Barry K.W."/>
            <person name="Bonito G."/>
            <person name="Buee M."/>
            <person name="Carver A."/>
            <person name="Chen C."/>
            <person name="Cichocki N."/>
            <person name="Clum A."/>
            <person name="Culley D."/>
            <person name="Crous P.W."/>
            <person name="Fauchery L."/>
            <person name="Girlanda M."/>
            <person name="Hayes R.D."/>
            <person name="Keri Z."/>
            <person name="LaButti K."/>
            <person name="Lipzen A."/>
            <person name="Lombard V."/>
            <person name="Magnuson J."/>
            <person name="Maillard F."/>
            <person name="Murat C."/>
            <person name="Nolan M."/>
            <person name="Ohm R.A."/>
            <person name="Pangilinan J."/>
            <person name="Pereira M.F."/>
            <person name="Perotto S."/>
            <person name="Peter M."/>
            <person name="Pfister S."/>
            <person name="Riley R."/>
            <person name="Sitrit Y."/>
            <person name="Stielow J.B."/>
            <person name="Szollosi G."/>
            <person name="Zifcakova L."/>
            <person name="Stursova M."/>
            <person name="Spatafora J.W."/>
            <person name="Tedersoo L."/>
            <person name="Vaario L.M."/>
            <person name="Yamada A."/>
            <person name="Yan M."/>
            <person name="Wang P."/>
            <person name="Xu J."/>
            <person name="Bruns T."/>
            <person name="Baldrian P."/>
            <person name="Vilgalys R."/>
            <person name="Dunand C."/>
            <person name="Henrissat B."/>
            <person name="Grigoriev I.V."/>
            <person name="Hibbett D."/>
            <person name="Nagy L.G."/>
            <person name="Martin F.M."/>
        </authorList>
    </citation>
    <scope>NUCLEOTIDE SEQUENCE</scope>
    <source>
        <strain evidence="7">UP504</strain>
    </source>
</reference>
<protein>
    <submittedName>
        <fullName evidence="7">Uncharacterized protein</fullName>
    </submittedName>
</protein>
<evidence type="ECO:0000313" key="8">
    <source>
        <dbReference type="Proteomes" id="UP000886523"/>
    </source>
</evidence>
<dbReference type="PANTHER" id="PTHR11903">
    <property type="entry name" value="PROSTAGLANDIN G/H SYNTHASE"/>
    <property type="match status" value="1"/>
</dbReference>
<sequence length="1142" mass="127309">MALQGVHKAVDSGLANAGAAAEAIHTSLSLLPGVTSDHNNEAPRASLVAKGIDAVRAQVQQGLPDPSTAPKAIIAASMRLAPSFFTSLKDLMTEMMLELLISELARASKYPIASKIVKAAEVQAISTLYHNLPHPPTTHVGREHQFRSADGSGNNSSDPNLGKAFTPYSRSVLTTRPLPPNELPDPGVVFDTLLRRALNDASLCIHRPHTLWLNINPSVRPRPRWSQRFVLQLGSILYGNTQDHLDKIRYKDGRGSLLPDVFAETRLLTLPPGVSALTVCFNRHHNYIADILLSINERGSWTTNFKALTDDQKRLLRQDEEIFQTARLINSAFYANVVTGDYLPAILGTQREASNWILDSTAELRLSDGTLLERGRGNSVSVEFNTLYRWHPTLSQDDAAYIETAFQHFFKNSDYDKITVDLFERTFNTLGLTGGDKDGPGQLRDKDGNRISPPDFNSLTEEENSNLRDDSKPVDYLQLSIQTLQRDPHTKLYSDDGLARILQRATSVPAGAFRVARSWGCCSLNDFRRFLGLKPYATFEEWNPNRDIAEAAHQLYGDIETLELYVGLAAEEDRSVKPGVGLCSPYTTSRAVLADAVSLVRGDRYLTYDLTPFNLTAWGFAYANRNPNNAAWGGQLGRVLARALPNHYDAESVYTHFPSSHPLDIQTPSTKFWRNMTMQLVADPIAIYRALRDGTDKKLVTPYAKNILDIKLSPSFLGKIDDPRAYGTITKSVQELFVPKNELEGIGKYFYDTTLQLLQEKSLRLKDQGLHLVNIVKDVLRLVPVYWVSTQIAGLPVKTAADPLGVYYEQQLYQILKDIYSYFIFVEADTSLKIPQRQAVKEHVERLLNLIDISLTKAKGGVSIPGLLVAPILNLVVGSSSNLDALLKRLLESQSDIKKVANDILAVISTSSTELSQIFVHVINFYLPPDAPSEYASADIHQEHERAIDSFHKVVQAAGSNNIHQLEGYVREALRLDPVIEGVYRQEGNAKYLYDFRAAGLNSGRFENPRAIDLNRSTQLYSTLHGDGVFKTLGEDFVYKVTGQVLRAVFTKANLKRTTGPLGTLRRFLIPIQPIRDTVEATKKEVEVPHPYKTGEKAYTDGYTYTLTPPQGDRAVRYQYQDPEDDYRLTTWATGLSVTYSA</sequence>
<evidence type="ECO:0000256" key="1">
    <source>
        <dbReference type="ARBA" id="ARBA00022723"/>
    </source>
</evidence>
<evidence type="ECO:0000313" key="7">
    <source>
        <dbReference type="EMBL" id="KAF9506549.1"/>
    </source>
</evidence>
<dbReference type="SUPFAM" id="SSF48113">
    <property type="entry name" value="Heme-dependent peroxidases"/>
    <property type="match status" value="1"/>
</dbReference>
<dbReference type="GO" id="GO:0006631">
    <property type="term" value="P:fatty acid metabolic process"/>
    <property type="evidence" value="ECO:0007669"/>
    <property type="project" value="UniProtKB-ARBA"/>
</dbReference>
<keyword evidence="4 5" id="KW-0408">Iron</keyword>
<keyword evidence="1 5" id="KW-0479">Metal-binding</keyword>
<proteinExistence type="predicted"/>
<dbReference type="Pfam" id="PF03098">
    <property type="entry name" value="An_peroxidase"/>
    <property type="match status" value="2"/>
</dbReference>
<dbReference type="InterPro" id="IPR050783">
    <property type="entry name" value="Oxylipin_biosynth_metab"/>
</dbReference>
<dbReference type="Gene3D" id="1.10.640.10">
    <property type="entry name" value="Haem peroxidase domain superfamily, animal type"/>
    <property type="match status" value="2"/>
</dbReference>
<dbReference type="GO" id="GO:0051213">
    <property type="term" value="F:dioxygenase activity"/>
    <property type="evidence" value="ECO:0007669"/>
    <property type="project" value="UniProtKB-KW"/>
</dbReference>
<keyword evidence="5" id="KW-0349">Heme</keyword>
<keyword evidence="2" id="KW-0223">Dioxygenase</keyword>
<feature type="compositionally biased region" description="Basic and acidic residues" evidence="6">
    <location>
        <begin position="435"/>
        <end position="449"/>
    </location>
</feature>
<evidence type="ECO:0000256" key="5">
    <source>
        <dbReference type="PIRSR" id="PIRSR619791-2"/>
    </source>
</evidence>
<accession>A0A9P6AJK6</accession>
<evidence type="ECO:0000256" key="6">
    <source>
        <dbReference type="SAM" id="MobiDB-lite"/>
    </source>
</evidence>
<dbReference type="GO" id="GO:0006979">
    <property type="term" value="P:response to oxidative stress"/>
    <property type="evidence" value="ECO:0007669"/>
    <property type="project" value="InterPro"/>
</dbReference>
<comment type="caution">
    <text evidence="7">The sequence shown here is derived from an EMBL/GenBank/DDBJ whole genome shotgun (WGS) entry which is preliminary data.</text>
</comment>
<evidence type="ECO:0000256" key="4">
    <source>
        <dbReference type="ARBA" id="ARBA00023004"/>
    </source>
</evidence>